<feature type="domain" description="Amidase" evidence="5">
    <location>
        <begin position="81"/>
        <end position="533"/>
    </location>
</feature>
<dbReference type="STRING" id="1182545.A0A072PDW3"/>
<evidence type="ECO:0000256" key="3">
    <source>
        <dbReference type="PIRSR" id="PIRSR001221-1"/>
    </source>
</evidence>
<evidence type="ECO:0000313" key="6">
    <source>
        <dbReference type="EMBL" id="KEF57488.1"/>
    </source>
</evidence>
<dbReference type="VEuPathDB" id="FungiDB:A1O9_05405"/>
<dbReference type="GeneID" id="25280331"/>
<dbReference type="PIRSF" id="PIRSF001221">
    <property type="entry name" value="Amidase_fungi"/>
    <property type="match status" value="1"/>
</dbReference>
<dbReference type="Gene3D" id="3.90.1300.10">
    <property type="entry name" value="Amidase signature (AS) domain"/>
    <property type="match status" value="1"/>
</dbReference>
<dbReference type="PANTHER" id="PTHR46072:SF4">
    <property type="entry name" value="AMIDASE C550.07-RELATED"/>
    <property type="match status" value="1"/>
</dbReference>
<organism evidence="6 7">
    <name type="scientific">Exophiala aquamarina CBS 119918</name>
    <dbReference type="NCBI Taxonomy" id="1182545"/>
    <lineage>
        <taxon>Eukaryota</taxon>
        <taxon>Fungi</taxon>
        <taxon>Dikarya</taxon>
        <taxon>Ascomycota</taxon>
        <taxon>Pezizomycotina</taxon>
        <taxon>Eurotiomycetes</taxon>
        <taxon>Chaetothyriomycetidae</taxon>
        <taxon>Chaetothyriales</taxon>
        <taxon>Herpotrichiellaceae</taxon>
        <taxon>Exophiala</taxon>
    </lineage>
</organism>
<feature type="active site" description="Charge relay system" evidence="3">
    <location>
        <position position="212"/>
    </location>
</feature>
<gene>
    <name evidence="6" type="ORF">A1O9_05405</name>
</gene>
<dbReference type="InterPro" id="IPR036928">
    <property type="entry name" value="AS_sf"/>
</dbReference>
<evidence type="ECO:0000256" key="1">
    <source>
        <dbReference type="ARBA" id="ARBA00009199"/>
    </source>
</evidence>
<reference evidence="6 7" key="1">
    <citation type="submission" date="2013-03" db="EMBL/GenBank/DDBJ databases">
        <title>The Genome Sequence of Exophiala aquamarina CBS 119918.</title>
        <authorList>
            <consortium name="The Broad Institute Genomics Platform"/>
            <person name="Cuomo C."/>
            <person name="de Hoog S."/>
            <person name="Gorbushina A."/>
            <person name="Walker B."/>
            <person name="Young S.K."/>
            <person name="Zeng Q."/>
            <person name="Gargeya S."/>
            <person name="Fitzgerald M."/>
            <person name="Haas B."/>
            <person name="Abouelleil A."/>
            <person name="Allen A.W."/>
            <person name="Alvarado L."/>
            <person name="Arachchi H.M."/>
            <person name="Berlin A.M."/>
            <person name="Chapman S.B."/>
            <person name="Gainer-Dewar J."/>
            <person name="Goldberg J."/>
            <person name="Griggs A."/>
            <person name="Gujja S."/>
            <person name="Hansen M."/>
            <person name="Howarth C."/>
            <person name="Imamovic A."/>
            <person name="Ireland A."/>
            <person name="Larimer J."/>
            <person name="McCowan C."/>
            <person name="Murphy C."/>
            <person name="Pearson M."/>
            <person name="Poon T.W."/>
            <person name="Priest M."/>
            <person name="Roberts A."/>
            <person name="Saif S."/>
            <person name="Shea T."/>
            <person name="Sisk P."/>
            <person name="Sykes S."/>
            <person name="Wortman J."/>
            <person name="Nusbaum C."/>
            <person name="Birren B."/>
        </authorList>
    </citation>
    <scope>NUCLEOTIDE SEQUENCE [LARGE SCALE GENOMIC DNA]</scope>
    <source>
        <strain evidence="6 7">CBS 119918</strain>
    </source>
</reference>
<feature type="active site" description="Acyl-ester intermediate" evidence="3">
    <location>
        <position position="236"/>
    </location>
</feature>
<protein>
    <recommendedName>
        <fullName evidence="5">Amidase domain-containing protein</fullName>
    </recommendedName>
</protein>
<dbReference type="GO" id="GO:0016787">
    <property type="term" value="F:hydrolase activity"/>
    <property type="evidence" value="ECO:0007669"/>
    <property type="project" value="UniProtKB-KW"/>
</dbReference>
<keyword evidence="2" id="KW-0378">Hydrolase</keyword>
<dbReference type="OrthoDB" id="6428749at2759"/>
<sequence>MGSMKPSWSEVATRRRHEIESAIPSEWLVPRHLLQKARTTMTALALSRVSGILTAWELEVTEMRAVDILAALHARKFSSFDVTMAFCKRAAVAHQATNCVAEFLFQDALEQAKQLDEYMRVNGRPKGMLHGLPISVKEHVFVHGTRATSGIIAWADQISPCDALIVQTFREQGAVFHVKTTNPQTLMAIETESNLFGRTLNPYNPNLTCGGSTGGEGALIAMGGSVLGIGTDIGGSIRVPSAFCGIYGLKPSVGRLPHSGLCGLHDGMQNVIGAVGPLARCLEDIELFCSAALVNRPWDREPSMIEMPWKKEVQTSTKLKFGVIWNDGLVRPHPPVANALQEVVSNLRSSGHIVVDWDAGLHEALTKAVNEAYFLDGGKEYWEALDASGEPPVPMLEWILKTHGGRSYTVEETWKLNAQVDLLRTMYARQWNAVGIDAIICPASPTMASVHGESRYWGYTSVWNALDYSAAVIPYRTIRASDKRDDSGENPASLSATDDWFRGLYGTQGSARYAKAPVGIQVVTRRLQEEKLLQIVARVESSLVSAANGIDVGVASEAHSAEADFATQRSPREDSSLYKIAASDHVMAVAA</sequence>
<feature type="active site" description="Charge relay system" evidence="3">
    <location>
        <position position="137"/>
    </location>
</feature>
<accession>A0A072PDW3</accession>
<evidence type="ECO:0000256" key="2">
    <source>
        <dbReference type="ARBA" id="ARBA00022801"/>
    </source>
</evidence>
<evidence type="ECO:0000259" key="5">
    <source>
        <dbReference type="Pfam" id="PF01425"/>
    </source>
</evidence>
<name>A0A072PDW3_9EURO</name>
<dbReference type="EMBL" id="AMGV01000004">
    <property type="protein sequence ID" value="KEF57488.1"/>
    <property type="molecule type" value="Genomic_DNA"/>
</dbReference>
<dbReference type="Pfam" id="PF01425">
    <property type="entry name" value="Amidase"/>
    <property type="match status" value="1"/>
</dbReference>
<comment type="similarity">
    <text evidence="1">Belongs to the amidase family.</text>
</comment>
<comment type="caution">
    <text evidence="6">The sequence shown here is derived from an EMBL/GenBank/DDBJ whole genome shotgun (WGS) entry which is preliminary data.</text>
</comment>
<feature type="binding site" evidence="4">
    <location>
        <position position="212"/>
    </location>
    <ligand>
        <name>substrate</name>
    </ligand>
</feature>
<feature type="binding site" evidence="4">
    <location>
        <position position="186"/>
    </location>
    <ligand>
        <name>substrate</name>
    </ligand>
</feature>
<dbReference type="PANTHER" id="PTHR46072">
    <property type="entry name" value="AMIDASE-RELATED-RELATED"/>
    <property type="match status" value="1"/>
</dbReference>
<evidence type="ECO:0000313" key="7">
    <source>
        <dbReference type="Proteomes" id="UP000027920"/>
    </source>
</evidence>
<evidence type="ECO:0000256" key="4">
    <source>
        <dbReference type="PIRSR" id="PIRSR001221-2"/>
    </source>
</evidence>
<dbReference type="Proteomes" id="UP000027920">
    <property type="component" value="Unassembled WGS sequence"/>
</dbReference>
<dbReference type="AlphaFoldDB" id="A0A072PDW3"/>
<dbReference type="InterPro" id="IPR023631">
    <property type="entry name" value="Amidase_dom"/>
</dbReference>
<dbReference type="SUPFAM" id="SSF75304">
    <property type="entry name" value="Amidase signature (AS) enzymes"/>
    <property type="match status" value="1"/>
</dbReference>
<keyword evidence="7" id="KW-1185">Reference proteome</keyword>
<dbReference type="HOGENOM" id="CLU_009600_9_2_1"/>
<proteinExistence type="inferred from homology"/>
<dbReference type="RefSeq" id="XP_013260078.1">
    <property type="nucleotide sequence ID" value="XM_013404624.1"/>
</dbReference>
<feature type="binding site" evidence="4">
    <location>
        <begin position="233"/>
        <end position="236"/>
    </location>
    <ligand>
        <name>substrate</name>
    </ligand>
</feature>